<sequence length="341" mass="37305">MFLQNFEATRKRQPSGPVIAQEIQVGPTTNEADLKAESRAESVAEVADVDSGPNVQKVFTNIIPNLVNPDAASLLSPYTAEPVVEKDGGVENAHTTNYETSDVKNAGILSPMNKIGCLPSLSSYGSELFSQSATPKVRNEQKDTTAYESEKDGHYYSNLAAASKEWLMNKCDEFKRYTTEVHLDNEAQGKVRVALGKAALLLNNKFAKFEELVQQNLNPIPNCPFTVKNSDLDGYWQLVSIELDNMKNCFDGLANLPASGSVADKKDDSGEVSAESKHGKSEISIKHFQIGVKSSGLATKNLGSERLRAMRCDAVAKKKARFGVEEAMVKFLCIFKDHFTG</sequence>
<proteinExistence type="inferred from homology"/>
<dbReference type="EMBL" id="UZAM01012505">
    <property type="protein sequence ID" value="VDP22176.1"/>
    <property type="molecule type" value="Genomic_DNA"/>
</dbReference>
<name>A0A183J063_9BILA</name>
<dbReference type="PANTHER" id="PTHR12353:SF1">
    <property type="entry name" value="DISKS LARGE-ASSOCIATED PROTEIN 5"/>
    <property type="match status" value="1"/>
</dbReference>
<dbReference type="WBParaSite" id="SBAD_0000959201-mRNA-1">
    <property type="protein sequence ID" value="SBAD_0000959201-mRNA-1"/>
    <property type="gene ID" value="SBAD_0000959201"/>
</dbReference>
<dbReference type="PANTHER" id="PTHR12353">
    <property type="entry name" value="DISKS LARGE-ASSOCIATED PROTEIN DAP SAP90/PSD-95-ASSOCIATED PROTEIN"/>
    <property type="match status" value="1"/>
</dbReference>
<dbReference type="GO" id="GO:0023052">
    <property type="term" value="P:signaling"/>
    <property type="evidence" value="ECO:0007669"/>
    <property type="project" value="InterPro"/>
</dbReference>
<dbReference type="OrthoDB" id="10036956at2759"/>
<reference evidence="4" key="1">
    <citation type="submission" date="2016-06" db="UniProtKB">
        <authorList>
            <consortium name="WormBaseParasite"/>
        </authorList>
    </citation>
    <scope>IDENTIFICATION</scope>
</reference>
<dbReference type="InterPro" id="IPR005026">
    <property type="entry name" value="SAPAP"/>
</dbReference>
<comment type="similarity">
    <text evidence="1">Belongs to the SAPAP family.</text>
</comment>
<reference evidence="2 3" key="2">
    <citation type="submission" date="2018-11" db="EMBL/GenBank/DDBJ databases">
        <authorList>
            <consortium name="Pathogen Informatics"/>
        </authorList>
    </citation>
    <scope>NUCLEOTIDE SEQUENCE [LARGE SCALE GENOMIC DNA]</scope>
</reference>
<evidence type="ECO:0000256" key="1">
    <source>
        <dbReference type="ARBA" id="ARBA00008839"/>
    </source>
</evidence>
<evidence type="ECO:0000313" key="3">
    <source>
        <dbReference type="Proteomes" id="UP000270296"/>
    </source>
</evidence>
<protein>
    <submittedName>
        <fullName evidence="4">RanBD1 domain-containing protein</fullName>
    </submittedName>
</protein>
<evidence type="ECO:0000313" key="4">
    <source>
        <dbReference type="WBParaSite" id="SBAD_0000959201-mRNA-1"/>
    </source>
</evidence>
<dbReference type="AlphaFoldDB" id="A0A183J063"/>
<accession>A0A183J063</accession>
<dbReference type="Proteomes" id="UP000270296">
    <property type="component" value="Unassembled WGS sequence"/>
</dbReference>
<dbReference type="Pfam" id="PF03359">
    <property type="entry name" value="GKAP"/>
    <property type="match status" value="1"/>
</dbReference>
<organism evidence="4">
    <name type="scientific">Soboliphyme baturini</name>
    <dbReference type="NCBI Taxonomy" id="241478"/>
    <lineage>
        <taxon>Eukaryota</taxon>
        <taxon>Metazoa</taxon>
        <taxon>Ecdysozoa</taxon>
        <taxon>Nematoda</taxon>
        <taxon>Enoplea</taxon>
        <taxon>Dorylaimia</taxon>
        <taxon>Dioctophymatida</taxon>
        <taxon>Dioctophymatoidea</taxon>
        <taxon>Soboliphymatidae</taxon>
        <taxon>Soboliphyme</taxon>
    </lineage>
</organism>
<keyword evidence="3" id="KW-1185">Reference proteome</keyword>
<gene>
    <name evidence="2" type="ORF">SBAD_LOCUS9261</name>
</gene>
<evidence type="ECO:0000313" key="2">
    <source>
        <dbReference type="EMBL" id="VDP22176.1"/>
    </source>
</evidence>